<evidence type="ECO:0000313" key="1">
    <source>
        <dbReference type="EMBL" id="AET64921.1"/>
    </source>
</evidence>
<dbReference type="KEGG" id="mhi:Mhar_1560"/>
<name>G7WP80_METH6</name>
<protein>
    <submittedName>
        <fullName evidence="1">Uncharacterized protein</fullName>
    </submittedName>
</protein>
<accession>G7WP80</accession>
<dbReference type="EMBL" id="CP003117">
    <property type="protein sequence ID" value="AET64921.1"/>
    <property type="molecule type" value="Genomic_DNA"/>
</dbReference>
<dbReference type="PATRIC" id="fig|1110509.7.peg.1738"/>
<reference evidence="1 2" key="1">
    <citation type="journal article" date="2012" name="PLoS ONE">
        <title>The genome characteristics and predicted function of methyl-group oxidation pathway in the obligate aceticlastic methanogens, Methanosaeta spp.</title>
        <authorList>
            <person name="Zhu J."/>
            <person name="Zheng H."/>
            <person name="Ai G."/>
            <person name="Zhang G."/>
            <person name="Liu D."/>
            <person name="Liu X."/>
            <person name="Dong X."/>
        </authorList>
    </citation>
    <scope>NUCLEOTIDE SEQUENCE [LARGE SCALE GENOMIC DNA]</scope>
    <source>
        <strain evidence="1 2">6Ac</strain>
    </source>
</reference>
<organism evidence="1 2">
    <name type="scientific">Methanothrix harundinacea (strain 6Ac)</name>
    <name type="common">Methanosaeta harundinacea</name>
    <dbReference type="NCBI Taxonomy" id="1110509"/>
    <lineage>
        <taxon>Archaea</taxon>
        <taxon>Methanobacteriati</taxon>
        <taxon>Methanobacteriota</taxon>
        <taxon>Stenosarchaea group</taxon>
        <taxon>Methanomicrobia</taxon>
        <taxon>Methanotrichales</taxon>
        <taxon>Methanotrichaceae</taxon>
        <taxon>Methanothrix</taxon>
    </lineage>
</organism>
<dbReference type="AlphaFoldDB" id="G7WP80"/>
<sequence length="375" mass="44175">MDAEGLWFSKIEREYSADLGEFRWTEEQRTWDWRDLTTVELVRTKDGKKKLILRRRGEVQTRYGRPDKIDSDGGPFDATLRYMLGIDIDKGIGKIETDYYTAKVRDHVKDRWIMIGPKMRWSFQIGEDAWIWQWAEEGPGSSGGHQKAPIGEVYKYIKDILEAGELVYTNKFNLNVGQNDECSPVIYQPAVDGMKNFIREIHCFKRPPTEEGMEMEVTLVFNNEELRKHRVLNKIYERVRLAKYGRLKDIESFVIMADSPDEKASGLRFTKIYSGHHNLEEDTIHGDPEPDLPPHRVRYYADEYRHPIIFVNTSNHAMAEHDTNPDLWKWEYVPWVEDRPFVSDKMSRKEVDRPYRSSLERTFEGLTRRLMNLSG</sequence>
<gene>
    <name evidence="1" type="ordered locus">Mhar_1560</name>
</gene>
<evidence type="ECO:0000313" key="2">
    <source>
        <dbReference type="Proteomes" id="UP000005877"/>
    </source>
</evidence>
<keyword evidence="2" id="KW-1185">Reference proteome</keyword>
<dbReference type="Proteomes" id="UP000005877">
    <property type="component" value="Chromosome"/>
</dbReference>
<proteinExistence type="predicted"/>
<dbReference type="HOGENOM" id="CLU_772970_0_0_2"/>